<sequence>NRAMMYVCDYDESQLPDITCYAHPENSSDIDICTGHYCYSSTVDGGSKRGCMAIVDDTLAKKRSDGRNLVAPGFYQFIQLQLYLCSSNYCNDEGIAEYKARSRVLRDLNQTTTPNVESTT</sequence>
<evidence type="ECO:0000259" key="1">
    <source>
        <dbReference type="Pfam" id="PF24602"/>
    </source>
</evidence>
<reference evidence="3" key="1">
    <citation type="submission" date="2022-10" db="EMBL/GenBank/DDBJ databases">
        <title>Genome assembly of Pristionchus species.</title>
        <authorList>
            <person name="Yoshida K."/>
            <person name="Sommer R.J."/>
        </authorList>
    </citation>
    <scope>NUCLEOTIDE SEQUENCE [LARGE SCALE GENOMIC DNA]</scope>
    <source>
        <strain evidence="3">RS5460</strain>
    </source>
</reference>
<feature type="non-terminal residue" evidence="2">
    <location>
        <position position="1"/>
    </location>
</feature>
<dbReference type="Proteomes" id="UP001328107">
    <property type="component" value="Unassembled WGS sequence"/>
</dbReference>
<dbReference type="InterPro" id="IPR056039">
    <property type="entry name" value="DUF7622"/>
</dbReference>
<gene>
    <name evidence="2" type="ORF">PMAYCL1PPCAC_21773</name>
</gene>
<dbReference type="PANTHER" id="PTHR37433:SF19">
    <property type="entry name" value="ACTIVIN_RECP DOMAIN-CONTAINING PROTEIN"/>
    <property type="match status" value="1"/>
</dbReference>
<proteinExistence type="predicted"/>
<comment type="caution">
    <text evidence="2">The sequence shown here is derived from an EMBL/GenBank/DDBJ whole genome shotgun (WGS) entry which is preliminary data.</text>
</comment>
<keyword evidence="3" id="KW-1185">Reference proteome</keyword>
<dbReference type="PANTHER" id="PTHR37433">
    <property type="entry name" value="PROTEIN CBG25136-RELATED"/>
    <property type="match status" value="1"/>
</dbReference>
<feature type="non-terminal residue" evidence="2">
    <location>
        <position position="120"/>
    </location>
</feature>
<evidence type="ECO:0000313" key="3">
    <source>
        <dbReference type="Proteomes" id="UP001328107"/>
    </source>
</evidence>
<accession>A0AAN5CVH2</accession>
<dbReference type="EMBL" id="BTRK01000005">
    <property type="protein sequence ID" value="GMR51578.1"/>
    <property type="molecule type" value="Genomic_DNA"/>
</dbReference>
<protein>
    <recommendedName>
        <fullName evidence="1">DUF7622 domain-containing protein</fullName>
    </recommendedName>
</protein>
<name>A0AAN5CVH2_9BILA</name>
<feature type="domain" description="DUF7622" evidence="1">
    <location>
        <begin position="16"/>
        <end position="91"/>
    </location>
</feature>
<dbReference type="AlphaFoldDB" id="A0AAN5CVH2"/>
<organism evidence="2 3">
    <name type="scientific">Pristionchus mayeri</name>
    <dbReference type="NCBI Taxonomy" id="1317129"/>
    <lineage>
        <taxon>Eukaryota</taxon>
        <taxon>Metazoa</taxon>
        <taxon>Ecdysozoa</taxon>
        <taxon>Nematoda</taxon>
        <taxon>Chromadorea</taxon>
        <taxon>Rhabditida</taxon>
        <taxon>Rhabditina</taxon>
        <taxon>Diplogasteromorpha</taxon>
        <taxon>Diplogasteroidea</taxon>
        <taxon>Neodiplogasteridae</taxon>
        <taxon>Pristionchus</taxon>
    </lineage>
</organism>
<evidence type="ECO:0000313" key="2">
    <source>
        <dbReference type="EMBL" id="GMR51578.1"/>
    </source>
</evidence>
<dbReference type="Pfam" id="PF24602">
    <property type="entry name" value="DUF7622"/>
    <property type="match status" value="1"/>
</dbReference>